<comment type="caution">
    <text evidence="3">The sequence shown here is derived from an EMBL/GenBank/DDBJ whole genome shotgun (WGS) entry which is preliminary data.</text>
</comment>
<evidence type="ECO:0000313" key="4">
    <source>
        <dbReference type="Proteomes" id="UP000588068"/>
    </source>
</evidence>
<dbReference type="GO" id="GO:0009279">
    <property type="term" value="C:cell outer membrane"/>
    <property type="evidence" value="ECO:0007669"/>
    <property type="project" value="InterPro"/>
</dbReference>
<feature type="compositionally biased region" description="Basic and acidic residues" evidence="1">
    <location>
        <begin position="21"/>
        <end position="33"/>
    </location>
</feature>
<gene>
    <name evidence="3" type="ORF">HNQ60_003153</name>
</gene>
<feature type="region of interest" description="Disordered" evidence="1">
    <location>
        <begin position="21"/>
        <end position="56"/>
    </location>
</feature>
<feature type="signal peptide" evidence="2">
    <location>
        <begin position="1"/>
        <end position="19"/>
    </location>
</feature>
<accession>A0A841HQF3</accession>
<evidence type="ECO:0000256" key="1">
    <source>
        <dbReference type="SAM" id="MobiDB-lite"/>
    </source>
</evidence>
<evidence type="ECO:0000313" key="3">
    <source>
        <dbReference type="EMBL" id="MBB6094272.1"/>
    </source>
</evidence>
<organism evidence="3 4">
    <name type="scientific">Povalibacter uvarum</name>
    <dbReference type="NCBI Taxonomy" id="732238"/>
    <lineage>
        <taxon>Bacteria</taxon>
        <taxon>Pseudomonadati</taxon>
        <taxon>Pseudomonadota</taxon>
        <taxon>Gammaproteobacteria</taxon>
        <taxon>Steroidobacterales</taxon>
        <taxon>Steroidobacteraceae</taxon>
        <taxon>Povalibacter</taxon>
    </lineage>
</organism>
<dbReference type="GO" id="GO:0005507">
    <property type="term" value="F:copper ion binding"/>
    <property type="evidence" value="ECO:0007669"/>
    <property type="project" value="InterPro"/>
</dbReference>
<name>A0A841HQF3_9GAMM</name>
<dbReference type="Proteomes" id="UP000588068">
    <property type="component" value="Unassembled WGS sequence"/>
</dbReference>
<keyword evidence="2" id="KW-0732">Signal</keyword>
<evidence type="ECO:0000256" key="2">
    <source>
        <dbReference type="SAM" id="SignalP"/>
    </source>
</evidence>
<dbReference type="GO" id="GO:0006878">
    <property type="term" value="P:intracellular copper ion homeostasis"/>
    <property type="evidence" value="ECO:0007669"/>
    <property type="project" value="InterPro"/>
</dbReference>
<feature type="compositionally biased region" description="Low complexity" evidence="1">
    <location>
        <begin position="35"/>
        <end position="44"/>
    </location>
</feature>
<dbReference type="RefSeq" id="WP_184333397.1">
    <property type="nucleotide sequence ID" value="NZ_JACHHZ010000003.1"/>
</dbReference>
<dbReference type="EMBL" id="JACHHZ010000003">
    <property type="protein sequence ID" value="MBB6094272.1"/>
    <property type="molecule type" value="Genomic_DNA"/>
</dbReference>
<reference evidence="3 4" key="1">
    <citation type="submission" date="2020-08" db="EMBL/GenBank/DDBJ databases">
        <title>Genomic Encyclopedia of Type Strains, Phase IV (KMG-IV): sequencing the most valuable type-strain genomes for metagenomic binning, comparative biology and taxonomic classification.</title>
        <authorList>
            <person name="Goeker M."/>
        </authorList>
    </citation>
    <scope>NUCLEOTIDE SEQUENCE [LARGE SCALE GENOMIC DNA]</scope>
    <source>
        <strain evidence="3 4">DSM 26723</strain>
    </source>
</reference>
<dbReference type="Pfam" id="PF05275">
    <property type="entry name" value="CopB"/>
    <property type="match status" value="1"/>
</dbReference>
<proteinExistence type="predicted"/>
<dbReference type="AlphaFoldDB" id="A0A841HQF3"/>
<keyword evidence="4" id="KW-1185">Reference proteome</keyword>
<dbReference type="InterPro" id="IPR007939">
    <property type="entry name" value="Cu-R_B_prcur"/>
</dbReference>
<protein>
    <submittedName>
        <fullName evidence="3">Copper resistance protein B</fullName>
    </submittedName>
</protein>
<sequence length="276" mass="30699">MKRHTLLALALLPLGSALAQDEHAHHEHHEPAPREPAASASSDHVPPDPPSHVMGPMSNAEMAQIMAMDDAAPFGSIALDRLEWRERSDAIAWEGSAWYGGDYNKLMLKSEGESADGADHLRTELLWDRAISRWWHMQAGLRHDSGEGPSRTWAALGVEGLAPYWIELEATAYVGEEGRTALRAEGSYDLRFTQRLILQPQFEINFYGKDDPERGLGSGLSDVQAALRLRYEIRREFAPFIGVHWSGLFGGTADIAEAQDRDDSEVQFVAGLKVWF</sequence>
<feature type="chain" id="PRO_5032378445" evidence="2">
    <location>
        <begin position="20"/>
        <end position="276"/>
    </location>
</feature>